<dbReference type="CDD" id="cd00130">
    <property type="entry name" value="PAS"/>
    <property type="match status" value="1"/>
</dbReference>
<keyword evidence="7" id="KW-0067">ATP-binding</keyword>
<dbReference type="Pfam" id="PF02518">
    <property type="entry name" value="HATPase_c"/>
    <property type="match status" value="1"/>
</dbReference>
<dbReference type="PANTHER" id="PTHR43065:SF46">
    <property type="entry name" value="C4-DICARBOXYLATE TRANSPORT SENSOR PROTEIN DCTB"/>
    <property type="match status" value="1"/>
</dbReference>
<keyword evidence="3 9" id="KW-0597">Phosphoprotein</keyword>
<keyword evidence="8" id="KW-0902">Two-component regulatory system</keyword>
<evidence type="ECO:0000313" key="15">
    <source>
        <dbReference type="EMBL" id="TGU70154.1"/>
    </source>
</evidence>
<dbReference type="InterPro" id="IPR003661">
    <property type="entry name" value="HisK_dim/P_dom"/>
</dbReference>
<dbReference type="Pfam" id="PF13426">
    <property type="entry name" value="PAS_9"/>
    <property type="match status" value="1"/>
</dbReference>
<evidence type="ECO:0000256" key="5">
    <source>
        <dbReference type="ARBA" id="ARBA00022741"/>
    </source>
</evidence>
<dbReference type="InterPro" id="IPR001789">
    <property type="entry name" value="Sig_transdc_resp-reg_receiver"/>
</dbReference>
<evidence type="ECO:0000256" key="8">
    <source>
        <dbReference type="ARBA" id="ARBA00023012"/>
    </source>
</evidence>
<dbReference type="SMART" id="SM00065">
    <property type="entry name" value="GAF"/>
    <property type="match status" value="1"/>
</dbReference>
<evidence type="ECO:0000256" key="7">
    <source>
        <dbReference type="ARBA" id="ARBA00022840"/>
    </source>
</evidence>
<dbReference type="AlphaFoldDB" id="A0A4S1CA29"/>
<keyword evidence="16" id="KW-1185">Reference proteome</keyword>
<dbReference type="SUPFAM" id="SSF55785">
    <property type="entry name" value="PYP-like sensor domain (PAS domain)"/>
    <property type="match status" value="1"/>
</dbReference>
<keyword evidence="10" id="KW-0472">Membrane</keyword>
<dbReference type="InterPro" id="IPR005467">
    <property type="entry name" value="His_kinase_dom"/>
</dbReference>
<dbReference type="PROSITE" id="PS50110">
    <property type="entry name" value="RESPONSE_REGULATORY"/>
    <property type="match status" value="1"/>
</dbReference>
<dbReference type="InterPro" id="IPR035965">
    <property type="entry name" value="PAS-like_dom_sf"/>
</dbReference>
<dbReference type="Pfam" id="PF00512">
    <property type="entry name" value="HisKA"/>
    <property type="match status" value="1"/>
</dbReference>
<keyword evidence="10" id="KW-1133">Transmembrane helix</keyword>
<evidence type="ECO:0000313" key="16">
    <source>
        <dbReference type="Proteomes" id="UP000306416"/>
    </source>
</evidence>
<feature type="transmembrane region" description="Helical" evidence="10">
    <location>
        <begin position="12"/>
        <end position="33"/>
    </location>
</feature>
<evidence type="ECO:0000259" key="11">
    <source>
        <dbReference type="PROSITE" id="PS50109"/>
    </source>
</evidence>
<dbReference type="Pfam" id="PF00072">
    <property type="entry name" value="Response_reg"/>
    <property type="match status" value="1"/>
</dbReference>
<dbReference type="SUPFAM" id="SSF47384">
    <property type="entry name" value="Homodimeric domain of signal transducing histidine kinase"/>
    <property type="match status" value="1"/>
</dbReference>
<dbReference type="EMBL" id="SRSC01000005">
    <property type="protein sequence ID" value="TGU70154.1"/>
    <property type="molecule type" value="Genomic_DNA"/>
</dbReference>
<dbReference type="GO" id="GO:0000155">
    <property type="term" value="F:phosphorelay sensor kinase activity"/>
    <property type="evidence" value="ECO:0007669"/>
    <property type="project" value="InterPro"/>
</dbReference>
<organism evidence="15 16">
    <name type="scientific">Geomonas terrae</name>
    <dbReference type="NCBI Taxonomy" id="2562681"/>
    <lineage>
        <taxon>Bacteria</taxon>
        <taxon>Pseudomonadati</taxon>
        <taxon>Thermodesulfobacteriota</taxon>
        <taxon>Desulfuromonadia</taxon>
        <taxon>Geobacterales</taxon>
        <taxon>Geobacteraceae</taxon>
        <taxon>Geomonas</taxon>
    </lineage>
</organism>
<dbReference type="PANTHER" id="PTHR43065">
    <property type="entry name" value="SENSOR HISTIDINE KINASE"/>
    <property type="match status" value="1"/>
</dbReference>
<dbReference type="PROSITE" id="PS50113">
    <property type="entry name" value="PAC"/>
    <property type="match status" value="1"/>
</dbReference>
<dbReference type="PROSITE" id="PS50109">
    <property type="entry name" value="HIS_KIN"/>
    <property type="match status" value="1"/>
</dbReference>
<sequence length="790" mass="86901">MKYLSVDQLKRRIGITVAVVTGAALGTFTLGLLRGGDPGDRTSQLQSVLVLLLCMAVAVLARLLFAHLEHLEETRRIIEEQRTELALKAAQIDAANDCIVQIDAEGHLIHFNQALSRMTGYAPEELAGLKLHQIEPPECAAQIEPTIRLITECGEAAFESAYRAKDGRVIPVEVRARTMESREGQLILNIARDITQRKQAEIREQSRLKTLERVASDAPLEELLTSVVRFVEESIPGSLCSILLIDNSGTRLHHGAAPSFPSAFNEAMDGLQILKGNGSCGTAAFLRQRVVIEDLEEHSWWRTFPAARDAGLRSCWSDPVFAANGTLLGTIAVYRKEPLPPSEDDLQLLESAAHLAGIAISRVRADEGRHVLEEQLRQSQKIEAVGQLAAGVAHDFNNLLTPIIVYGDMLMRMAPEGSPQARMVQSMSAAAHKASELTQKLLSFGRRQALHMTLLDLNEVITSFREIMRATIRDEIVIDLILSPGAAKVQADRGQLEQVLLNLILNAQDAIEGRGSICLETGHLILDDEFHRQHPVAKPGHYILLACSDDGCGMSEEILRRVYEPFFSTKETGRGTGLGLATVYGIIKHHGGCIEVKSVPGEGTRFAIYLPASASLEEPILTPPLRAKLQQEGSAEKVILLVVDNRMIREATADLLDSFGYRVLAADSPARAMELAASSTADIDLLATDVIMPEMTGPELYQKLQEQYPDLPVLYISGYTSSPLQEEQESRQAIFLAKPFTLEQFMARITEMLFQMAPGVAEPPPLDHREMARLIGEQRGYPPHRKEPAP</sequence>
<comment type="caution">
    <text evidence="15">The sequence shown here is derived from an EMBL/GenBank/DDBJ whole genome shotgun (WGS) entry which is preliminary data.</text>
</comment>
<dbReference type="SMART" id="SM00091">
    <property type="entry name" value="PAS"/>
    <property type="match status" value="1"/>
</dbReference>
<dbReference type="NCBIfam" id="TIGR00229">
    <property type="entry name" value="sensory_box"/>
    <property type="match status" value="1"/>
</dbReference>
<comment type="catalytic activity">
    <reaction evidence="1">
        <text>ATP + protein L-histidine = ADP + protein N-phospho-L-histidine.</text>
        <dbReference type="EC" id="2.7.13.3"/>
    </reaction>
</comment>
<dbReference type="Gene3D" id="3.40.50.2300">
    <property type="match status" value="1"/>
</dbReference>
<feature type="domain" description="PAS" evidence="13">
    <location>
        <begin position="92"/>
        <end position="154"/>
    </location>
</feature>
<feature type="domain" description="PAC" evidence="14">
    <location>
        <begin position="156"/>
        <end position="206"/>
    </location>
</feature>
<dbReference type="InterPro" id="IPR004358">
    <property type="entry name" value="Sig_transdc_His_kin-like_C"/>
</dbReference>
<evidence type="ECO:0000259" key="14">
    <source>
        <dbReference type="PROSITE" id="PS50113"/>
    </source>
</evidence>
<proteinExistence type="predicted"/>
<dbReference type="InterPro" id="IPR003018">
    <property type="entry name" value="GAF"/>
</dbReference>
<feature type="modified residue" description="4-aspartylphosphate" evidence="9">
    <location>
        <position position="689"/>
    </location>
</feature>
<keyword evidence="6" id="KW-0418">Kinase</keyword>
<evidence type="ECO:0000256" key="9">
    <source>
        <dbReference type="PROSITE-ProRule" id="PRU00169"/>
    </source>
</evidence>
<feature type="domain" description="Response regulatory" evidence="12">
    <location>
        <begin position="638"/>
        <end position="753"/>
    </location>
</feature>
<dbReference type="Gene3D" id="1.10.287.130">
    <property type="match status" value="1"/>
</dbReference>
<feature type="transmembrane region" description="Helical" evidence="10">
    <location>
        <begin position="45"/>
        <end position="65"/>
    </location>
</feature>
<dbReference type="Pfam" id="PF13185">
    <property type="entry name" value="GAF_2"/>
    <property type="match status" value="1"/>
</dbReference>
<protein>
    <recommendedName>
        <fullName evidence="2">histidine kinase</fullName>
        <ecNumber evidence="2">2.7.13.3</ecNumber>
    </recommendedName>
</protein>
<dbReference type="SMART" id="SM00388">
    <property type="entry name" value="HisKA"/>
    <property type="match status" value="1"/>
</dbReference>
<dbReference type="InterPro" id="IPR036097">
    <property type="entry name" value="HisK_dim/P_sf"/>
</dbReference>
<feature type="domain" description="Histidine kinase" evidence="11">
    <location>
        <begin position="391"/>
        <end position="614"/>
    </location>
</feature>
<dbReference type="SUPFAM" id="SSF55781">
    <property type="entry name" value="GAF domain-like"/>
    <property type="match status" value="1"/>
</dbReference>
<name>A0A4S1CA29_9BACT</name>
<keyword evidence="5" id="KW-0547">Nucleotide-binding</keyword>
<dbReference type="GO" id="GO:0005524">
    <property type="term" value="F:ATP binding"/>
    <property type="evidence" value="ECO:0007669"/>
    <property type="project" value="UniProtKB-KW"/>
</dbReference>
<dbReference type="RefSeq" id="WP_135872437.1">
    <property type="nucleotide sequence ID" value="NZ_SRSC01000005.1"/>
</dbReference>
<dbReference type="SUPFAM" id="SSF55874">
    <property type="entry name" value="ATPase domain of HSP90 chaperone/DNA topoisomerase II/histidine kinase"/>
    <property type="match status" value="1"/>
</dbReference>
<dbReference type="Proteomes" id="UP000306416">
    <property type="component" value="Unassembled WGS sequence"/>
</dbReference>
<dbReference type="Gene3D" id="3.30.450.20">
    <property type="entry name" value="PAS domain"/>
    <property type="match status" value="1"/>
</dbReference>
<accession>A0A4S1CA29</accession>
<evidence type="ECO:0000256" key="1">
    <source>
        <dbReference type="ARBA" id="ARBA00000085"/>
    </source>
</evidence>
<evidence type="ECO:0000259" key="12">
    <source>
        <dbReference type="PROSITE" id="PS50110"/>
    </source>
</evidence>
<dbReference type="InterPro" id="IPR011006">
    <property type="entry name" value="CheY-like_superfamily"/>
</dbReference>
<dbReference type="PROSITE" id="PS50112">
    <property type="entry name" value="PAS"/>
    <property type="match status" value="1"/>
</dbReference>
<dbReference type="InterPro" id="IPR029016">
    <property type="entry name" value="GAF-like_dom_sf"/>
</dbReference>
<dbReference type="SMART" id="SM00448">
    <property type="entry name" value="REC"/>
    <property type="match status" value="1"/>
</dbReference>
<evidence type="ECO:0000256" key="3">
    <source>
        <dbReference type="ARBA" id="ARBA00022553"/>
    </source>
</evidence>
<dbReference type="InterPro" id="IPR036890">
    <property type="entry name" value="HATPase_C_sf"/>
</dbReference>
<evidence type="ECO:0000256" key="2">
    <source>
        <dbReference type="ARBA" id="ARBA00012438"/>
    </source>
</evidence>
<evidence type="ECO:0000256" key="4">
    <source>
        <dbReference type="ARBA" id="ARBA00022679"/>
    </source>
</evidence>
<dbReference type="InterPro" id="IPR000700">
    <property type="entry name" value="PAS-assoc_C"/>
</dbReference>
<reference evidence="15 16" key="1">
    <citation type="submission" date="2019-04" db="EMBL/GenBank/DDBJ databases">
        <title>Geobacter oryzae sp. nov., ferric-reducing bacteria isolated from paddy soil.</title>
        <authorList>
            <person name="Xu Z."/>
            <person name="Masuda Y."/>
            <person name="Itoh H."/>
            <person name="Senoo K."/>
        </authorList>
    </citation>
    <scope>NUCLEOTIDE SEQUENCE [LARGE SCALE GENOMIC DNA]</scope>
    <source>
        <strain evidence="15 16">Red111</strain>
    </source>
</reference>
<dbReference type="PRINTS" id="PR00344">
    <property type="entry name" value="BCTRLSENSOR"/>
</dbReference>
<evidence type="ECO:0000256" key="6">
    <source>
        <dbReference type="ARBA" id="ARBA00022777"/>
    </source>
</evidence>
<dbReference type="EC" id="2.7.13.3" evidence="2"/>
<evidence type="ECO:0000256" key="10">
    <source>
        <dbReference type="SAM" id="Phobius"/>
    </source>
</evidence>
<evidence type="ECO:0000259" key="13">
    <source>
        <dbReference type="PROSITE" id="PS50112"/>
    </source>
</evidence>
<dbReference type="SUPFAM" id="SSF52172">
    <property type="entry name" value="CheY-like"/>
    <property type="match status" value="1"/>
</dbReference>
<gene>
    <name evidence="15" type="ORF">E4633_18300</name>
</gene>
<keyword evidence="10" id="KW-0812">Transmembrane</keyword>
<keyword evidence="4" id="KW-0808">Transferase</keyword>
<dbReference type="Gene3D" id="3.30.450.40">
    <property type="match status" value="1"/>
</dbReference>
<dbReference type="InterPro" id="IPR000014">
    <property type="entry name" value="PAS"/>
</dbReference>
<dbReference type="Gene3D" id="3.30.565.10">
    <property type="entry name" value="Histidine kinase-like ATPase, C-terminal domain"/>
    <property type="match status" value="1"/>
</dbReference>
<dbReference type="SMART" id="SM00387">
    <property type="entry name" value="HATPase_c"/>
    <property type="match status" value="1"/>
</dbReference>
<dbReference type="InterPro" id="IPR003594">
    <property type="entry name" value="HATPase_dom"/>
</dbReference>